<accession>D3Q3M7</accession>
<dbReference type="AlphaFoldDB" id="D3Q3M7"/>
<feature type="DNA-binding region" description="H-T-H motif" evidence="4">
    <location>
        <begin position="36"/>
        <end position="55"/>
    </location>
</feature>
<dbReference type="PROSITE" id="PS50977">
    <property type="entry name" value="HTH_TETR_2"/>
    <property type="match status" value="1"/>
</dbReference>
<evidence type="ECO:0000313" key="6">
    <source>
        <dbReference type="EMBL" id="ADD43944.1"/>
    </source>
</evidence>
<feature type="domain" description="HTH tetR-type" evidence="5">
    <location>
        <begin position="13"/>
        <end position="73"/>
    </location>
</feature>
<keyword evidence="1" id="KW-0805">Transcription regulation</keyword>
<keyword evidence="3" id="KW-0804">Transcription</keyword>
<dbReference type="OrthoDB" id="155497at2"/>
<dbReference type="Gene3D" id="1.10.357.10">
    <property type="entry name" value="Tetracycline Repressor, domain 2"/>
    <property type="match status" value="1"/>
</dbReference>
<dbReference type="RefSeq" id="WP_013019515.1">
    <property type="nucleotide sequence ID" value="NC_013947.1"/>
</dbReference>
<name>D3Q3M7_STANL</name>
<protein>
    <submittedName>
        <fullName evidence="6">Transcriptional regulator, TetR family</fullName>
    </submittedName>
</protein>
<proteinExistence type="predicted"/>
<dbReference type="Proteomes" id="UP000000844">
    <property type="component" value="Chromosome"/>
</dbReference>
<dbReference type="HOGENOM" id="CLU_069356_2_0_11"/>
<evidence type="ECO:0000256" key="1">
    <source>
        <dbReference type="ARBA" id="ARBA00023015"/>
    </source>
</evidence>
<dbReference type="InterPro" id="IPR009057">
    <property type="entry name" value="Homeodomain-like_sf"/>
</dbReference>
<keyword evidence="2 4" id="KW-0238">DNA-binding</keyword>
<dbReference type="PRINTS" id="PR00455">
    <property type="entry name" value="HTHTETR"/>
</dbReference>
<dbReference type="SUPFAM" id="SSF46689">
    <property type="entry name" value="Homeodomain-like"/>
    <property type="match status" value="1"/>
</dbReference>
<evidence type="ECO:0000259" key="5">
    <source>
        <dbReference type="PROSITE" id="PS50977"/>
    </source>
</evidence>
<dbReference type="PANTHER" id="PTHR47506">
    <property type="entry name" value="TRANSCRIPTIONAL REGULATORY PROTEIN"/>
    <property type="match status" value="1"/>
</dbReference>
<dbReference type="KEGG" id="sna:Snas_4296"/>
<evidence type="ECO:0000256" key="3">
    <source>
        <dbReference type="ARBA" id="ARBA00023163"/>
    </source>
</evidence>
<dbReference type="PANTHER" id="PTHR47506:SF6">
    <property type="entry name" value="HTH-TYPE TRANSCRIPTIONAL REPRESSOR NEMR"/>
    <property type="match status" value="1"/>
</dbReference>
<keyword evidence="7" id="KW-1185">Reference proteome</keyword>
<gene>
    <name evidence="6" type="ordered locus">Snas_4296</name>
</gene>
<dbReference type="EMBL" id="CP001778">
    <property type="protein sequence ID" value="ADD43944.1"/>
    <property type="molecule type" value="Genomic_DNA"/>
</dbReference>
<organism evidence="6 7">
    <name type="scientific">Stackebrandtia nassauensis (strain DSM 44728 / CIP 108903 / NRRL B-16338 / NBRC 102104 / LLR-40K-21)</name>
    <dbReference type="NCBI Taxonomy" id="446470"/>
    <lineage>
        <taxon>Bacteria</taxon>
        <taxon>Bacillati</taxon>
        <taxon>Actinomycetota</taxon>
        <taxon>Actinomycetes</taxon>
        <taxon>Glycomycetales</taxon>
        <taxon>Glycomycetaceae</taxon>
        <taxon>Stackebrandtia</taxon>
    </lineage>
</organism>
<reference evidence="6 7" key="1">
    <citation type="journal article" date="2009" name="Stand. Genomic Sci.">
        <title>Complete genome sequence of Stackebrandtia nassauensis type strain (LLR-40K-21).</title>
        <authorList>
            <person name="Munk C."/>
            <person name="Lapidus A."/>
            <person name="Copeland A."/>
            <person name="Jando M."/>
            <person name="Mayilraj S."/>
            <person name="Glavina Del Rio T."/>
            <person name="Nolan M."/>
            <person name="Chen F."/>
            <person name="Lucas S."/>
            <person name="Tice H."/>
            <person name="Cheng J.F."/>
            <person name="Han C."/>
            <person name="Detter J.C."/>
            <person name="Bruce D."/>
            <person name="Goodwin L."/>
            <person name="Chain P."/>
            <person name="Pitluck S."/>
            <person name="Goker M."/>
            <person name="Ovchinikova G."/>
            <person name="Pati A."/>
            <person name="Ivanova N."/>
            <person name="Mavromatis K."/>
            <person name="Chen A."/>
            <person name="Palaniappan K."/>
            <person name="Land M."/>
            <person name="Hauser L."/>
            <person name="Chang Y.J."/>
            <person name="Jeffries C.D."/>
            <person name="Bristow J."/>
            <person name="Eisen J.A."/>
            <person name="Markowitz V."/>
            <person name="Hugenholtz P."/>
            <person name="Kyrpides N.C."/>
            <person name="Klenk H.P."/>
        </authorList>
    </citation>
    <scope>NUCLEOTIDE SEQUENCE [LARGE SCALE GENOMIC DNA]</scope>
    <source>
        <strain evidence="7">DSM 44728 / CIP 108903 / NRRL B-16338 / NBRC 102104 / LLR-40K-21</strain>
    </source>
</reference>
<dbReference type="Pfam" id="PF00440">
    <property type="entry name" value="TetR_N"/>
    <property type="match status" value="1"/>
</dbReference>
<evidence type="ECO:0000256" key="4">
    <source>
        <dbReference type="PROSITE-ProRule" id="PRU00335"/>
    </source>
</evidence>
<evidence type="ECO:0000313" key="7">
    <source>
        <dbReference type="Proteomes" id="UP000000844"/>
    </source>
</evidence>
<dbReference type="GO" id="GO:0003677">
    <property type="term" value="F:DNA binding"/>
    <property type="evidence" value="ECO:0007669"/>
    <property type="project" value="UniProtKB-UniRule"/>
</dbReference>
<sequence length="212" mass="23511">MSDELSLRERKKAQTRRDLIYTAIELVSAKGYDNVTVAEIAEAAQVSKMTVFNYFGSKDDLLMAAPERHVDDPTEAVRDRASGQTPVDAVREYFLAALLEQDPATGLSDNDTVRKLQRIASEVPSLRMRWASYVAEAQRRLAEYLATEDECDDLTADLVAAQIEGVRMALIRANIVRMVGGETAAEVYPEAKARAERAFALLETGLGDVLRR</sequence>
<dbReference type="eggNOG" id="COG1309">
    <property type="taxonomic scope" value="Bacteria"/>
</dbReference>
<dbReference type="InterPro" id="IPR001647">
    <property type="entry name" value="HTH_TetR"/>
</dbReference>
<evidence type="ECO:0000256" key="2">
    <source>
        <dbReference type="ARBA" id="ARBA00023125"/>
    </source>
</evidence>